<proteinExistence type="inferred from homology"/>
<dbReference type="InterPro" id="IPR006703">
    <property type="entry name" value="G_AIG1"/>
</dbReference>
<name>A0A3P9ARG5_9CICH</name>
<accession>A0A3P9ARG5</accession>
<dbReference type="InterPro" id="IPR027417">
    <property type="entry name" value="P-loop_NTPase"/>
</dbReference>
<keyword evidence="3" id="KW-0342">GTP-binding</keyword>
<sequence>NIVLLGKGGTGKSASANTILAAENSLQPMLPSLTIGNSQQDSTPFKSYPSSTPVTTKCETRMMKVGSGKQIRLVDTPDFCHENKSMQEAQLNECKLYCQEEQCVVLLVIQLGRFTEGERGILENLEKLLGWRIREKTILLFTHGENIKCNLNEFIVPQSHLKEILEACGNRYHVFKNTSKDS</sequence>
<dbReference type="STRING" id="106582.ENSMZEP00005000265"/>
<reference evidence="5 6" key="1">
    <citation type="journal article" date="2014" name="Nature">
        <title>The genomic substrate for adaptive radiation in African cichlid fish.</title>
        <authorList>
            <person name="Brawand D."/>
            <person name="Wagner C.E."/>
            <person name="Li Y.I."/>
            <person name="Malinsky M."/>
            <person name="Keller I."/>
            <person name="Fan S."/>
            <person name="Simakov O."/>
            <person name="Ng A.Y."/>
            <person name="Lim Z.W."/>
            <person name="Bezault E."/>
            <person name="Turner-Maier J."/>
            <person name="Johnson J."/>
            <person name="Alcazar R."/>
            <person name="Noh H.J."/>
            <person name="Russell P."/>
            <person name="Aken B."/>
            <person name="Alfoldi J."/>
            <person name="Amemiya C."/>
            <person name="Azzouzi N."/>
            <person name="Baroiller J.F."/>
            <person name="Barloy-Hubler F."/>
            <person name="Berlin A."/>
            <person name="Bloomquist R."/>
            <person name="Carleton K.L."/>
            <person name="Conte M.A."/>
            <person name="D'Cotta H."/>
            <person name="Eshel O."/>
            <person name="Gaffney L."/>
            <person name="Galibert F."/>
            <person name="Gante H.F."/>
            <person name="Gnerre S."/>
            <person name="Greuter L."/>
            <person name="Guyon R."/>
            <person name="Haddad N.S."/>
            <person name="Haerty W."/>
            <person name="Harris R.M."/>
            <person name="Hofmann H.A."/>
            <person name="Hourlier T."/>
            <person name="Hulata G."/>
            <person name="Jaffe D.B."/>
            <person name="Lara M."/>
            <person name="Lee A.P."/>
            <person name="MacCallum I."/>
            <person name="Mwaiko S."/>
            <person name="Nikaido M."/>
            <person name="Nishihara H."/>
            <person name="Ozouf-Costaz C."/>
            <person name="Penman D.J."/>
            <person name="Przybylski D."/>
            <person name="Rakotomanga M."/>
            <person name="Renn S.C.P."/>
            <person name="Ribeiro F.J."/>
            <person name="Ron M."/>
            <person name="Salzburger W."/>
            <person name="Sanchez-Pulido L."/>
            <person name="Santos M.E."/>
            <person name="Searle S."/>
            <person name="Sharpe T."/>
            <person name="Swofford R."/>
            <person name="Tan F.J."/>
            <person name="Williams L."/>
            <person name="Young S."/>
            <person name="Yin S."/>
            <person name="Okada N."/>
            <person name="Kocher T.D."/>
            <person name="Miska E.A."/>
            <person name="Lander E.S."/>
            <person name="Venkatesh B."/>
            <person name="Fernald R.D."/>
            <person name="Meyer A."/>
            <person name="Ponting C.P."/>
            <person name="Streelman J.T."/>
            <person name="Lindblad-Toh K."/>
            <person name="Seehausen O."/>
            <person name="Di Palma F."/>
        </authorList>
    </citation>
    <scope>NUCLEOTIDE SEQUENCE</scope>
</reference>
<dbReference type="GO" id="GO:0005525">
    <property type="term" value="F:GTP binding"/>
    <property type="evidence" value="ECO:0007669"/>
    <property type="project" value="UniProtKB-KW"/>
</dbReference>
<dbReference type="Ensembl" id="ENSMZET00005000321.1">
    <property type="protein sequence ID" value="ENSMZEP00005000265.1"/>
    <property type="gene ID" value="ENSMZEG00005000304.1"/>
</dbReference>
<dbReference type="Gene3D" id="3.40.50.300">
    <property type="entry name" value="P-loop containing nucleotide triphosphate hydrolases"/>
    <property type="match status" value="1"/>
</dbReference>
<dbReference type="AlphaFoldDB" id="A0A3P9ARG5"/>
<protein>
    <submittedName>
        <fullName evidence="5">Zgc:172131</fullName>
    </submittedName>
</protein>
<reference evidence="5" key="3">
    <citation type="submission" date="2025-09" db="UniProtKB">
        <authorList>
            <consortium name="Ensembl"/>
        </authorList>
    </citation>
    <scope>IDENTIFICATION</scope>
</reference>
<dbReference type="Pfam" id="PF04548">
    <property type="entry name" value="AIG1"/>
    <property type="match status" value="1"/>
</dbReference>
<dbReference type="SUPFAM" id="SSF52540">
    <property type="entry name" value="P-loop containing nucleoside triphosphate hydrolases"/>
    <property type="match status" value="1"/>
</dbReference>
<dbReference type="PROSITE" id="PS51720">
    <property type="entry name" value="G_AIG1"/>
    <property type="match status" value="1"/>
</dbReference>
<evidence type="ECO:0000256" key="2">
    <source>
        <dbReference type="ARBA" id="ARBA00022741"/>
    </source>
</evidence>
<organism evidence="5 6">
    <name type="scientific">Maylandia zebra</name>
    <name type="common">zebra mbuna</name>
    <dbReference type="NCBI Taxonomy" id="106582"/>
    <lineage>
        <taxon>Eukaryota</taxon>
        <taxon>Metazoa</taxon>
        <taxon>Chordata</taxon>
        <taxon>Craniata</taxon>
        <taxon>Vertebrata</taxon>
        <taxon>Euteleostomi</taxon>
        <taxon>Actinopterygii</taxon>
        <taxon>Neopterygii</taxon>
        <taxon>Teleostei</taxon>
        <taxon>Neoteleostei</taxon>
        <taxon>Acanthomorphata</taxon>
        <taxon>Ovalentaria</taxon>
        <taxon>Cichlomorphae</taxon>
        <taxon>Cichliformes</taxon>
        <taxon>Cichlidae</taxon>
        <taxon>African cichlids</taxon>
        <taxon>Pseudocrenilabrinae</taxon>
        <taxon>Haplochromini</taxon>
        <taxon>Maylandia</taxon>
        <taxon>Maylandia zebra complex</taxon>
    </lineage>
</organism>
<dbReference type="PANTHER" id="PTHR10903:SF188">
    <property type="entry name" value="GTPASE IMAP FAMILY MEMBER 2-LIKE-RELATED"/>
    <property type="match status" value="1"/>
</dbReference>
<evidence type="ECO:0000256" key="1">
    <source>
        <dbReference type="ARBA" id="ARBA00008535"/>
    </source>
</evidence>
<dbReference type="GeneTree" id="ENSGT01140000282522"/>
<evidence type="ECO:0000313" key="5">
    <source>
        <dbReference type="Ensembl" id="ENSMZEP00005000265.1"/>
    </source>
</evidence>
<comment type="similarity">
    <text evidence="1">Belongs to the TRAFAC class TrmE-Era-EngA-EngB-Septin-like GTPase superfamily. AIG1/Toc34/Toc159-like paraseptin GTPase family. IAN subfamily.</text>
</comment>
<evidence type="ECO:0000313" key="6">
    <source>
        <dbReference type="Proteomes" id="UP000265160"/>
    </source>
</evidence>
<feature type="domain" description="AIG1-type G" evidence="4">
    <location>
        <begin position="1"/>
        <end position="182"/>
    </location>
</feature>
<keyword evidence="2" id="KW-0547">Nucleotide-binding</keyword>
<keyword evidence="6" id="KW-1185">Reference proteome</keyword>
<evidence type="ECO:0000256" key="3">
    <source>
        <dbReference type="ARBA" id="ARBA00023134"/>
    </source>
</evidence>
<dbReference type="Proteomes" id="UP000265160">
    <property type="component" value="LG7"/>
</dbReference>
<reference evidence="5" key="2">
    <citation type="submission" date="2025-08" db="UniProtKB">
        <authorList>
            <consortium name="Ensembl"/>
        </authorList>
    </citation>
    <scope>IDENTIFICATION</scope>
</reference>
<dbReference type="InterPro" id="IPR045058">
    <property type="entry name" value="GIMA/IAN/Toc"/>
</dbReference>
<evidence type="ECO:0000259" key="4">
    <source>
        <dbReference type="PROSITE" id="PS51720"/>
    </source>
</evidence>
<dbReference type="PANTHER" id="PTHR10903">
    <property type="entry name" value="GTPASE, IMAP FAMILY MEMBER-RELATED"/>
    <property type="match status" value="1"/>
</dbReference>